<dbReference type="InterPro" id="IPR041682">
    <property type="entry name" value="AAA_14"/>
</dbReference>
<evidence type="ECO:0000313" key="3">
    <source>
        <dbReference type="EMBL" id="BAH69689.1"/>
    </source>
</evidence>
<protein>
    <submittedName>
        <fullName evidence="3">Uncharacterized protein</fullName>
    </submittedName>
</protein>
<feature type="domain" description="DUF4143" evidence="2">
    <location>
        <begin position="209"/>
        <end position="330"/>
    </location>
</feature>
<dbReference type="PANTHER" id="PTHR33295:SF18">
    <property type="entry name" value="AAA+ ATPASE DOMAIN-CONTAINING PROTEIN"/>
    <property type="match status" value="1"/>
</dbReference>
<dbReference type="InterPro" id="IPR027417">
    <property type="entry name" value="P-loop_NTPase"/>
</dbReference>
<dbReference type="Pfam" id="PF13173">
    <property type="entry name" value="AAA_14"/>
    <property type="match status" value="1"/>
</dbReference>
<dbReference type="EMBL" id="AP009608">
    <property type="protein sequence ID" value="BAH69689.1"/>
    <property type="molecule type" value="Genomic_DNA"/>
</dbReference>
<evidence type="ECO:0000259" key="1">
    <source>
        <dbReference type="Pfam" id="PF13173"/>
    </source>
</evidence>
<dbReference type="PATRIC" id="fig|496833.3.peg.851"/>
<dbReference type="SUPFAM" id="SSF52540">
    <property type="entry name" value="P-loop containing nucleoside triphosphate hydrolases"/>
    <property type="match status" value="1"/>
</dbReference>
<organism evidence="3 4">
    <name type="scientific">Mycoplasmopsis fermentans (strain ATCC 19989 / NBRC 14854 / NCTC 10117 / PG18)</name>
    <name type="common">Mycoplasma fermentans</name>
    <dbReference type="NCBI Taxonomy" id="496833"/>
    <lineage>
        <taxon>Bacteria</taxon>
        <taxon>Bacillati</taxon>
        <taxon>Mycoplasmatota</taxon>
        <taxon>Mycoplasmoidales</taxon>
        <taxon>Metamycoplasmataceae</taxon>
        <taxon>Mycoplasmopsis</taxon>
    </lineage>
</organism>
<dbReference type="eggNOG" id="COG1373">
    <property type="taxonomic scope" value="Bacteria"/>
</dbReference>
<dbReference type="AlphaFoldDB" id="C4XEW7"/>
<reference evidence="3 4" key="1">
    <citation type="journal article" date="2009" name="Curr. Microbiol.">
        <title>Molecular cloning and expression of a novel cholinephosphotransferase involved in glycoglycerophospholipid biosynthesis of Mycoplasma fermentans.</title>
        <authorList>
            <person name="Ishida N."/>
            <person name="Irikura D."/>
            <person name="Matsuda K."/>
            <person name="Sato S."/>
            <person name="Asano K."/>
        </authorList>
    </citation>
    <scope>NUCLEOTIDE SEQUENCE [LARGE SCALE GENOMIC DNA]</scope>
    <source>
        <strain evidence="4">ATCC 19989 / NBRC 14854 / NCTC 10117 / PG18</strain>
    </source>
</reference>
<feature type="domain" description="AAA" evidence="1">
    <location>
        <begin position="33"/>
        <end position="162"/>
    </location>
</feature>
<dbReference type="KEGG" id="mfp:MBIO_0424"/>
<evidence type="ECO:0000313" key="4">
    <source>
        <dbReference type="Proteomes" id="UP000006810"/>
    </source>
</evidence>
<sequence>MYSFLYKYKELTMTIERDKYLNGLLEWKDKDIVKIVTGPRRSGKTFLLFNLFASELLKLGVLSQNIIQINLELEENKKLRKSLNLLNFIKEQIINENKYYVLIDEIQNVKNFEDSVNYLLNIKNVDLYITGSNSKFLSRDIETQISSRATEIKVRPLTFKEFYSVKKELNIDEVFKEYLTFGGMPFLVNLNYESKKKYLKELFETTYINDIVERNKIKSDEYLQEFVDFLTSNVGSLTNNLNICNTYKTLKQNNIAYFTIDKYLKNLSHTYLIDLVQLFNLKGKRIIKRLNKIYFYDLGIRNSRIGYNNIKIEHAIENIVYNELVIRNYDVNIG</sequence>
<evidence type="ECO:0000259" key="2">
    <source>
        <dbReference type="Pfam" id="PF13635"/>
    </source>
</evidence>
<dbReference type="Proteomes" id="UP000006810">
    <property type="component" value="Chromosome"/>
</dbReference>
<accession>C4XEW7</accession>
<dbReference type="HOGENOM" id="CLU_041527_1_0_14"/>
<proteinExistence type="predicted"/>
<gene>
    <name evidence="3" type="ordered locus">MBIO_0424</name>
</gene>
<dbReference type="Pfam" id="PF13635">
    <property type="entry name" value="DUF4143"/>
    <property type="match status" value="1"/>
</dbReference>
<dbReference type="InterPro" id="IPR025420">
    <property type="entry name" value="DUF4143"/>
</dbReference>
<keyword evidence="4" id="KW-1185">Reference proteome</keyword>
<dbReference type="PANTHER" id="PTHR33295">
    <property type="entry name" value="ATPASE"/>
    <property type="match status" value="1"/>
</dbReference>
<name>C4XEW7_MYCFP</name>